<organism evidence="7 8">
    <name type="scientific">Albidovulum inexpectatum</name>
    <dbReference type="NCBI Taxonomy" id="196587"/>
    <lineage>
        <taxon>Bacteria</taxon>
        <taxon>Pseudomonadati</taxon>
        <taxon>Pseudomonadota</taxon>
        <taxon>Alphaproteobacteria</taxon>
        <taxon>Rhodobacterales</taxon>
        <taxon>Paracoccaceae</taxon>
        <taxon>Albidovulum</taxon>
    </lineage>
</organism>
<keyword evidence="5 6" id="KW-0472">Membrane</keyword>
<feature type="transmembrane region" description="Helical" evidence="6">
    <location>
        <begin position="186"/>
        <end position="204"/>
    </location>
</feature>
<feature type="transmembrane region" description="Helical" evidence="6">
    <location>
        <begin position="118"/>
        <end position="139"/>
    </location>
</feature>
<dbReference type="GO" id="GO:0015171">
    <property type="term" value="F:amino acid transmembrane transporter activity"/>
    <property type="evidence" value="ECO:0007669"/>
    <property type="project" value="TreeGrafter"/>
</dbReference>
<accession>A0A2S5JKT2</accession>
<keyword evidence="8" id="KW-1185">Reference proteome</keyword>
<dbReference type="InterPro" id="IPR001123">
    <property type="entry name" value="LeuE-type"/>
</dbReference>
<sequence length="211" mass="22283">MGDLQAGSMLAFIVTSIVIELTPGPNMGWLAIVAAGEGRRLGYAAVAGVALGLSIVGLGAAFGLAALITASPILYEMLRWGGVAFLLYLAWEGWQRDDRAEEPLPDSARTILYFRRGLIANLLNPKAAMFFIAVLPGFVPPQGSVLAATVMLSMIYVAVATAIHAAIVTLAGAARPLLENPDKRLVVRRVLAILLAVIAVWFAWSTGRADG</sequence>
<dbReference type="GO" id="GO:0005886">
    <property type="term" value="C:plasma membrane"/>
    <property type="evidence" value="ECO:0007669"/>
    <property type="project" value="UniProtKB-SubCell"/>
</dbReference>
<evidence type="ECO:0000256" key="2">
    <source>
        <dbReference type="ARBA" id="ARBA00022475"/>
    </source>
</evidence>
<evidence type="ECO:0000256" key="5">
    <source>
        <dbReference type="ARBA" id="ARBA00023136"/>
    </source>
</evidence>
<keyword evidence="2" id="KW-1003">Cell membrane</keyword>
<protein>
    <submittedName>
        <fullName evidence="7">Threonine/homoserine/homoserine lactone efflux protein</fullName>
    </submittedName>
</protein>
<evidence type="ECO:0000313" key="7">
    <source>
        <dbReference type="EMBL" id="PPB82167.1"/>
    </source>
</evidence>
<keyword evidence="4 6" id="KW-1133">Transmembrane helix</keyword>
<feature type="transmembrane region" description="Helical" evidence="6">
    <location>
        <begin position="41"/>
        <end position="67"/>
    </location>
</feature>
<dbReference type="PANTHER" id="PTHR30086:SF20">
    <property type="entry name" value="ARGININE EXPORTER PROTEIN ARGO-RELATED"/>
    <property type="match status" value="1"/>
</dbReference>
<reference evidence="7 8" key="1">
    <citation type="submission" date="2018-01" db="EMBL/GenBank/DDBJ databases">
        <title>Genomic Encyclopedia of Archaeal and Bacterial Type Strains, Phase II (KMG-II): from individual species to whole genera.</title>
        <authorList>
            <person name="Goeker M."/>
        </authorList>
    </citation>
    <scope>NUCLEOTIDE SEQUENCE [LARGE SCALE GENOMIC DNA]</scope>
    <source>
        <strain evidence="7 8">DSM 12048</strain>
    </source>
</reference>
<comment type="caution">
    <text evidence="7">The sequence shown here is derived from an EMBL/GenBank/DDBJ whole genome shotgun (WGS) entry which is preliminary data.</text>
</comment>
<evidence type="ECO:0000256" key="3">
    <source>
        <dbReference type="ARBA" id="ARBA00022692"/>
    </source>
</evidence>
<dbReference type="PIRSF" id="PIRSF006324">
    <property type="entry name" value="LeuE"/>
    <property type="match status" value="1"/>
</dbReference>
<dbReference type="Pfam" id="PF01810">
    <property type="entry name" value="LysE"/>
    <property type="match status" value="1"/>
</dbReference>
<name>A0A2S5JKT2_9RHOB</name>
<dbReference type="AlphaFoldDB" id="A0A2S5JKT2"/>
<evidence type="ECO:0000256" key="6">
    <source>
        <dbReference type="SAM" id="Phobius"/>
    </source>
</evidence>
<dbReference type="PANTHER" id="PTHR30086">
    <property type="entry name" value="ARGININE EXPORTER PROTEIN ARGO"/>
    <property type="match status" value="1"/>
</dbReference>
<feature type="transmembrane region" description="Helical" evidence="6">
    <location>
        <begin position="6"/>
        <end position="29"/>
    </location>
</feature>
<evidence type="ECO:0000256" key="1">
    <source>
        <dbReference type="ARBA" id="ARBA00004651"/>
    </source>
</evidence>
<feature type="transmembrane region" description="Helical" evidence="6">
    <location>
        <begin position="145"/>
        <end position="174"/>
    </location>
</feature>
<dbReference type="Proteomes" id="UP000239736">
    <property type="component" value="Unassembled WGS sequence"/>
</dbReference>
<proteinExistence type="predicted"/>
<keyword evidence="3 6" id="KW-0812">Transmembrane</keyword>
<evidence type="ECO:0000313" key="8">
    <source>
        <dbReference type="Proteomes" id="UP000239736"/>
    </source>
</evidence>
<feature type="transmembrane region" description="Helical" evidence="6">
    <location>
        <begin position="73"/>
        <end position="91"/>
    </location>
</feature>
<dbReference type="EMBL" id="PRDS01000001">
    <property type="protein sequence ID" value="PPB82167.1"/>
    <property type="molecule type" value="Genomic_DNA"/>
</dbReference>
<gene>
    <name evidence="7" type="ORF">LV82_00090</name>
</gene>
<comment type="subcellular location">
    <subcellularLocation>
        <location evidence="1">Cell membrane</location>
        <topology evidence="1">Multi-pass membrane protein</topology>
    </subcellularLocation>
</comment>
<evidence type="ECO:0000256" key="4">
    <source>
        <dbReference type="ARBA" id="ARBA00022989"/>
    </source>
</evidence>
<dbReference type="RefSeq" id="WP_104068754.1">
    <property type="nucleotide sequence ID" value="NZ_PRDS01000001.1"/>
</dbReference>
<dbReference type="OrthoDB" id="9804822at2"/>